<feature type="transmembrane region" description="Helical" evidence="6">
    <location>
        <begin position="94"/>
        <end position="119"/>
    </location>
</feature>
<dbReference type="Pfam" id="PF03649">
    <property type="entry name" value="UPF0014"/>
    <property type="match status" value="1"/>
</dbReference>
<feature type="transmembrane region" description="Helical" evidence="6">
    <location>
        <begin position="220"/>
        <end position="243"/>
    </location>
</feature>
<sequence>MTSPSLVTTGPEIVVVLVVLAALAVLFSSLGGLGHGGEILVAAARAAAQLGVLAAVLACLAVRPKLTPLLLLVMAGAAAWTAARRVVPKAGPRVVALCALPVAAPTLLLVGALVIAGVVPARPLAVVPVVGILLGNAMSATSLSGRRARDELRTRAGEVEAALALGFSPREARLEICRPAVASTLLPGIDSAKATGLVTLPGAFVGTLLAGAGAVQSGVVQLFVILGILAVQTAATAILLQLVAGEKLRLRLSVTHSQSSDRRSME</sequence>
<dbReference type="PANTHER" id="PTHR30028">
    <property type="entry name" value="UPF0014 INNER MEMBRANE PROTEIN YBBM-RELATED"/>
    <property type="match status" value="1"/>
</dbReference>
<evidence type="ECO:0000256" key="2">
    <source>
        <dbReference type="ARBA" id="ARBA00005268"/>
    </source>
</evidence>
<reference evidence="7 8" key="1">
    <citation type="journal article" date="2011" name="Stand. Genomic Sci.">
        <title>High quality draft genome sequence of Segniliparus rugosus CDC 945(T)= (ATCC BAA-974(T)).</title>
        <authorList>
            <person name="Earl A.M."/>
            <person name="Desjardins C.A."/>
            <person name="Fitzgerald M.G."/>
            <person name="Arachchi H.M."/>
            <person name="Zeng Q."/>
            <person name="Mehta T."/>
            <person name="Griggs A."/>
            <person name="Birren B.W."/>
            <person name="Toney N.C."/>
            <person name="Carr J."/>
            <person name="Posey J."/>
            <person name="Butler W.R."/>
        </authorList>
    </citation>
    <scope>NUCLEOTIDE SEQUENCE [LARGE SCALE GENOMIC DNA]</scope>
    <source>
        <strain evidence="8">ATCC BAA-974 / DSM 45345 / CCUG 50838 / CIP 108380 / JCM 13579 / CDC 945</strain>
    </source>
</reference>
<comment type="caution">
    <text evidence="7">The sequence shown here is derived from an EMBL/GenBank/DDBJ whole genome shotgun (WGS) entry which is preliminary data.</text>
</comment>
<dbReference type="Proteomes" id="UP000004816">
    <property type="component" value="Unassembled WGS sequence"/>
</dbReference>
<evidence type="ECO:0000256" key="5">
    <source>
        <dbReference type="ARBA" id="ARBA00023136"/>
    </source>
</evidence>
<evidence type="ECO:0000256" key="3">
    <source>
        <dbReference type="ARBA" id="ARBA00022692"/>
    </source>
</evidence>
<gene>
    <name evidence="7" type="ORF">HMPREF9336_01854</name>
</gene>
<comment type="similarity">
    <text evidence="2">Belongs to the UPF0014 family.</text>
</comment>
<feature type="transmembrane region" description="Helical" evidence="6">
    <location>
        <begin position="125"/>
        <end position="145"/>
    </location>
</feature>
<dbReference type="AlphaFoldDB" id="E5XQT2"/>
<dbReference type="PANTHER" id="PTHR30028:SF0">
    <property type="entry name" value="PROTEIN ALUMINUM SENSITIVE 3"/>
    <property type="match status" value="1"/>
</dbReference>
<dbReference type="HOGENOM" id="CLU_076147_2_0_11"/>
<keyword evidence="3 6" id="KW-0812">Transmembrane</keyword>
<dbReference type="eggNOG" id="COG0390">
    <property type="taxonomic scope" value="Bacteria"/>
</dbReference>
<dbReference type="RefSeq" id="WP_021030146.1">
    <property type="nucleotide sequence ID" value="NZ_KI391953.1"/>
</dbReference>
<feature type="transmembrane region" description="Helical" evidence="6">
    <location>
        <begin position="69"/>
        <end position="87"/>
    </location>
</feature>
<protein>
    <submittedName>
        <fullName evidence="7">TIGR00245 family protein</fullName>
    </submittedName>
</protein>
<keyword evidence="4 6" id="KW-1133">Transmembrane helix</keyword>
<name>E5XQT2_SEGRC</name>
<feature type="transmembrane region" description="Helical" evidence="6">
    <location>
        <begin position="194"/>
        <end position="214"/>
    </location>
</feature>
<dbReference type="STRING" id="679197.HMPREF9336_01854"/>
<keyword evidence="5 6" id="KW-0472">Membrane</keyword>
<evidence type="ECO:0000313" key="7">
    <source>
        <dbReference type="EMBL" id="EFV13305.2"/>
    </source>
</evidence>
<evidence type="ECO:0000313" key="8">
    <source>
        <dbReference type="Proteomes" id="UP000004816"/>
    </source>
</evidence>
<evidence type="ECO:0000256" key="4">
    <source>
        <dbReference type="ARBA" id="ARBA00022989"/>
    </source>
</evidence>
<feature type="transmembrane region" description="Helical" evidence="6">
    <location>
        <begin position="40"/>
        <end position="63"/>
    </location>
</feature>
<evidence type="ECO:0000256" key="6">
    <source>
        <dbReference type="SAM" id="Phobius"/>
    </source>
</evidence>
<evidence type="ECO:0000256" key="1">
    <source>
        <dbReference type="ARBA" id="ARBA00004141"/>
    </source>
</evidence>
<comment type="subcellular location">
    <subcellularLocation>
        <location evidence="1">Membrane</location>
        <topology evidence="1">Multi-pass membrane protein</topology>
    </subcellularLocation>
</comment>
<dbReference type="EMBL" id="ACZI02000002">
    <property type="protein sequence ID" value="EFV13305.2"/>
    <property type="molecule type" value="Genomic_DNA"/>
</dbReference>
<organism evidence="7 8">
    <name type="scientific">Segniliparus rugosus (strain ATCC BAA-974 / DSM 45345 / CCUG 50838 / CIP 108380 / JCM 13579 / CDC 945)</name>
    <dbReference type="NCBI Taxonomy" id="679197"/>
    <lineage>
        <taxon>Bacteria</taxon>
        <taxon>Bacillati</taxon>
        <taxon>Actinomycetota</taxon>
        <taxon>Actinomycetes</taxon>
        <taxon>Mycobacteriales</taxon>
        <taxon>Segniliparaceae</taxon>
        <taxon>Segniliparus</taxon>
    </lineage>
</organism>
<dbReference type="InterPro" id="IPR005226">
    <property type="entry name" value="UPF0014_fam"/>
</dbReference>
<proteinExistence type="inferred from homology"/>
<accession>E5XQT2</accession>
<keyword evidence="8" id="KW-1185">Reference proteome</keyword>
<feature type="transmembrane region" description="Helical" evidence="6">
    <location>
        <begin position="13"/>
        <end position="33"/>
    </location>
</feature>
<dbReference type="GO" id="GO:0005886">
    <property type="term" value="C:plasma membrane"/>
    <property type="evidence" value="ECO:0007669"/>
    <property type="project" value="TreeGrafter"/>
</dbReference>